<accession>A0A8J3QS27</accession>
<protein>
    <recommendedName>
        <fullName evidence="3">Adenylate kinase</fullName>
    </recommendedName>
</protein>
<dbReference type="EMBL" id="BONZ01000032">
    <property type="protein sequence ID" value="GIH15227.1"/>
    <property type="molecule type" value="Genomic_DNA"/>
</dbReference>
<keyword evidence="2" id="KW-1185">Reference proteome</keyword>
<dbReference type="Gene3D" id="3.40.50.300">
    <property type="entry name" value="P-loop containing nucleotide triphosphate hydrolases"/>
    <property type="match status" value="1"/>
</dbReference>
<sequence>MVSRRLSVYREHSGPILAHYRAAARLISVDAAHPAQEIAADVTGRIDQHS</sequence>
<gene>
    <name evidence="1" type="ORF">Raf01_33990</name>
</gene>
<dbReference type="RefSeq" id="WP_239133668.1">
    <property type="nucleotide sequence ID" value="NZ_BONZ01000032.1"/>
</dbReference>
<reference evidence="1" key="1">
    <citation type="submission" date="2021-01" db="EMBL/GenBank/DDBJ databases">
        <title>Whole genome shotgun sequence of Rugosimonospora africana NBRC 104875.</title>
        <authorList>
            <person name="Komaki H."/>
            <person name="Tamura T."/>
        </authorList>
    </citation>
    <scope>NUCLEOTIDE SEQUENCE</scope>
    <source>
        <strain evidence="1">NBRC 104875</strain>
    </source>
</reference>
<dbReference type="AlphaFoldDB" id="A0A8J3QS27"/>
<dbReference type="Proteomes" id="UP000642748">
    <property type="component" value="Unassembled WGS sequence"/>
</dbReference>
<evidence type="ECO:0000313" key="1">
    <source>
        <dbReference type="EMBL" id="GIH15227.1"/>
    </source>
</evidence>
<dbReference type="InterPro" id="IPR027417">
    <property type="entry name" value="P-loop_NTPase"/>
</dbReference>
<evidence type="ECO:0008006" key="3">
    <source>
        <dbReference type="Google" id="ProtNLM"/>
    </source>
</evidence>
<comment type="caution">
    <text evidence="1">The sequence shown here is derived from an EMBL/GenBank/DDBJ whole genome shotgun (WGS) entry which is preliminary data.</text>
</comment>
<organism evidence="1 2">
    <name type="scientific">Rugosimonospora africana</name>
    <dbReference type="NCBI Taxonomy" id="556532"/>
    <lineage>
        <taxon>Bacteria</taxon>
        <taxon>Bacillati</taxon>
        <taxon>Actinomycetota</taxon>
        <taxon>Actinomycetes</taxon>
        <taxon>Micromonosporales</taxon>
        <taxon>Micromonosporaceae</taxon>
        <taxon>Rugosimonospora</taxon>
    </lineage>
</organism>
<evidence type="ECO:0000313" key="2">
    <source>
        <dbReference type="Proteomes" id="UP000642748"/>
    </source>
</evidence>
<proteinExistence type="predicted"/>
<name>A0A8J3QS27_9ACTN</name>